<feature type="non-terminal residue" evidence="1">
    <location>
        <position position="1"/>
    </location>
</feature>
<gene>
    <name evidence="1" type="ORF">METZ01_LOCUS504652</name>
</gene>
<organism evidence="1">
    <name type="scientific">marine metagenome</name>
    <dbReference type="NCBI Taxonomy" id="408172"/>
    <lineage>
        <taxon>unclassified sequences</taxon>
        <taxon>metagenomes</taxon>
        <taxon>ecological metagenomes</taxon>
    </lineage>
</organism>
<sequence>VEFYHVAPNIALTRPPISSPNVKLLKTIWYDGEIFYT</sequence>
<feature type="non-terminal residue" evidence="1">
    <location>
        <position position="37"/>
    </location>
</feature>
<proteinExistence type="predicted"/>
<reference evidence="1" key="1">
    <citation type="submission" date="2018-05" db="EMBL/GenBank/DDBJ databases">
        <authorList>
            <person name="Lanie J.A."/>
            <person name="Ng W.-L."/>
            <person name="Kazmierczak K.M."/>
            <person name="Andrzejewski T.M."/>
            <person name="Davidsen T.M."/>
            <person name="Wayne K.J."/>
            <person name="Tettelin H."/>
            <person name="Glass J.I."/>
            <person name="Rusch D."/>
            <person name="Podicherti R."/>
            <person name="Tsui H.-C.T."/>
            <person name="Winkler M.E."/>
        </authorList>
    </citation>
    <scope>NUCLEOTIDE SEQUENCE</scope>
</reference>
<protein>
    <submittedName>
        <fullName evidence="1">Uncharacterized protein</fullName>
    </submittedName>
</protein>
<accession>A0A383E6T0</accession>
<evidence type="ECO:0000313" key="1">
    <source>
        <dbReference type="EMBL" id="SVE51798.1"/>
    </source>
</evidence>
<name>A0A383E6T0_9ZZZZ</name>
<dbReference type="EMBL" id="UINC01222847">
    <property type="protein sequence ID" value="SVE51798.1"/>
    <property type="molecule type" value="Genomic_DNA"/>
</dbReference>
<dbReference type="AlphaFoldDB" id="A0A383E6T0"/>